<dbReference type="InterPro" id="IPR047118">
    <property type="entry name" value="Fbxo7"/>
</dbReference>
<reference evidence="2" key="2">
    <citation type="submission" date="2025-08" db="UniProtKB">
        <authorList>
            <consortium name="Ensembl"/>
        </authorList>
    </citation>
    <scope>IDENTIFICATION</scope>
</reference>
<dbReference type="PROSITE" id="PS50181">
    <property type="entry name" value="FBOX"/>
    <property type="match status" value="1"/>
</dbReference>
<dbReference type="InterPro" id="IPR001810">
    <property type="entry name" value="F-box_dom"/>
</dbReference>
<evidence type="ECO:0000259" key="1">
    <source>
        <dbReference type="PROSITE" id="PS50181"/>
    </source>
</evidence>
<keyword evidence="3" id="KW-1185">Reference proteome</keyword>
<feature type="domain" description="F-box" evidence="1">
    <location>
        <begin position="254"/>
        <end position="300"/>
    </location>
</feature>
<dbReference type="Gene3D" id="3.40.1000.30">
    <property type="match status" value="1"/>
</dbReference>
<dbReference type="InterPro" id="IPR021625">
    <property type="entry name" value="PI31_Prot_N"/>
</dbReference>
<dbReference type="Proteomes" id="UP000265120">
    <property type="component" value="Chromosome Z"/>
</dbReference>
<dbReference type="GO" id="GO:1903599">
    <property type="term" value="P:positive regulation of autophagy of mitochondrion"/>
    <property type="evidence" value="ECO:0007669"/>
    <property type="project" value="TreeGrafter"/>
</dbReference>
<reference evidence="2 3" key="1">
    <citation type="journal article" date="2014" name="Nat. Genet.">
        <title>Whole-genome sequence of a flatfish provides insights into ZW sex chromosome evolution and adaptation to a benthic lifestyle.</title>
        <authorList>
            <person name="Chen S."/>
            <person name="Zhang G."/>
            <person name="Shao C."/>
            <person name="Huang Q."/>
            <person name="Liu G."/>
            <person name="Zhang P."/>
            <person name="Song W."/>
            <person name="An N."/>
            <person name="Chalopin D."/>
            <person name="Volff J.N."/>
            <person name="Hong Y."/>
            <person name="Li Q."/>
            <person name="Sha Z."/>
            <person name="Zhou H."/>
            <person name="Xie M."/>
            <person name="Yu Q."/>
            <person name="Liu Y."/>
            <person name="Xiang H."/>
            <person name="Wang N."/>
            <person name="Wu K."/>
            <person name="Yang C."/>
            <person name="Zhou Q."/>
            <person name="Liao X."/>
            <person name="Yang L."/>
            <person name="Hu Q."/>
            <person name="Zhang J."/>
            <person name="Meng L."/>
            <person name="Jin L."/>
            <person name="Tian Y."/>
            <person name="Lian J."/>
            <person name="Yang J."/>
            <person name="Miao G."/>
            <person name="Liu S."/>
            <person name="Liang Z."/>
            <person name="Yan F."/>
            <person name="Li Y."/>
            <person name="Sun B."/>
            <person name="Zhang H."/>
            <person name="Zhang J."/>
            <person name="Zhu Y."/>
            <person name="Du M."/>
            <person name="Zhao Y."/>
            <person name="Schartl M."/>
            <person name="Tang Q."/>
            <person name="Wang J."/>
        </authorList>
    </citation>
    <scope>NUCLEOTIDE SEQUENCE</scope>
</reference>
<dbReference type="SUPFAM" id="SSF81383">
    <property type="entry name" value="F-box domain"/>
    <property type="match status" value="1"/>
</dbReference>
<dbReference type="GO" id="GO:0019901">
    <property type="term" value="F:protein kinase binding"/>
    <property type="evidence" value="ECO:0007669"/>
    <property type="project" value="InterPro"/>
</dbReference>
<reference evidence="2" key="3">
    <citation type="submission" date="2025-09" db="UniProtKB">
        <authorList>
            <consortium name="Ensembl"/>
        </authorList>
    </citation>
    <scope>IDENTIFICATION</scope>
</reference>
<dbReference type="Ensembl" id="ENSCSET00000013951.1">
    <property type="protein sequence ID" value="ENSCSEP00000013786.1"/>
    <property type="gene ID" value="ENSCSEG00000008877.1"/>
</dbReference>
<evidence type="ECO:0000313" key="2">
    <source>
        <dbReference type="Ensembl" id="ENSCSEP00000013786.1"/>
    </source>
</evidence>
<protein>
    <recommendedName>
        <fullName evidence="1">F-box domain-containing protein</fullName>
    </recommendedName>
</protein>
<dbReference type="Gene3D" id="1.20.1280.50">
    <property type="match status" value="1"/>
</dbReference>
<name>A0A3P8VKG8_CYNSE</name>
<dbReference type="Pfam" id="PF11566">
    <property type="entry name" value="PI31_Prot_N"/>
    <property type="match status" value="1"/>
</dbReference>
<dbReference type="AlphaFoldDB" id="A0A3P8VKG8"/>
<proteinExistence type="predicted"/>
<sequence length="433" mass="47656">MNLPPSLSLCLSLCLSNAFMLSLSFSMSLSFSLFLSFFNLTTAVSPRPPPTSASFTLNAPICSTARIRSCRETLMTSTSSLAHSCSPAAPTESVDTAVCREDQVSASQEQIYLISNASCSSDAIMVAAHLLMMESGFISQVGELNSGEMPIGWKLPGGVYKLSYSHPVCNNRMVMVIGICMGPTLAITASLKVCETVDAVGTLCVNPCTYVIHQGQGNNTTVVLQDQTELFKAFRDQLILPLDTAVTEIASMPLVSLESLPPELLLRIVCLLDIQSVLRLSTVSRYLSSTTVDQMLWRHLYRRDFADPGSSISPDTNWKELYKQSYRSSINQEHAGHHSLLTPLLRDSRDIFPIPFALHPPIPGIIGGRYNLRPNLPCGLFPCPHYYPITTLPHYHDDYPVSNILTPDNPPWFVPTAEICQVNILQWKKNANV</sequence>
<dbReference type="GeneTree" id="ENSGT00390000006670"/>
<dbReference type="InParanoid" id="A0A3P8VKG8"/>
<dbReference type="PANTHER" id="PTHR15537:SF2">
    <property type="entry name" value="F-BOX ONLY PROTEIN 7"/>
    <property type="match status" value="1"/>
</dbReference>
<dbReference type="InterPro" id="IPR036047">
    <property type="entry name" value="F-box-like_dom_sf"/>
</dbReference>
<accession>A0A3P8VKG8</accession>
<dbReference type="STRING" id="244447.ENSCSEP00000013786"/>
<organism evidence="2 3">
    <name type="scientific">Cynoglossus semilaevis</name>
    <name type="common">Tongue sole</name>
    <dbReference type="NCBI Taxonomy" id="244447"/>
    <lineage>
        <taxon>Eukaryota</taxon>
        <taxon>Metazoa</taxon>
        <taxon>Chordata</taxon>
        <taxon>Craniata</taxon>
        <taxon>Vertebrata</taxon>
        <taxon>Euteleostomi</taxon>
        <taxon>Actinopterygii</taxon>
        <taxon>Neopterygii</taxon>
        <taxon>Teleostei</taxon>
        <taxon>Neoteleostei</taxon>
        <taxon>Acanthomorphata</taxon>
        <taxon>Carangaria</taxon>
        <taxon>Pleuronectiformes</taxon>
        <taxon>Pleuronectoidei</taxon>
        <taxon>Cynoglossidae</taxon>
        <taxon>Cynoglossinae</taxon>
        <taxon>Cynoglossus</taxon>
    </lineage>
</organism>
<dbReference type="PANTHER" id="PTHR15537">
    <property type="entry name" value="F-BOX ONLY PROTEIN 7"/>
    <property type="match status" value="1"/>
</dbReference>
<evidence type="ECO:0000313" key="3">
    <source>
        <dbReference type="Proteomes" id="UP000265120"/>
    </source>
</evidence>
<dbReference type="Pfam" id="PF12937">
    <property type="entry name" value="F-box-like"/>
    <property type="match status" value="1"/>
</dbReference>